<dbReference type="Proteomes" id="UP000537130">
    <property type="component" value="Unassembled WGS sequence"/>
</dbReference>
<reference evidence="1 2" key="1">
    <citation type="submission" date="2020-08" db="EMBL/GenBank/DDBJ databases">
        <title>Genomic Encyclopedia of Type Strains, Phase III (KMG-III): the genomes of soil and plant-associated and newly described type strains.</title>
        <authorList>
            <person name="Whitman W."/>
        </authorList>
    </citation>
    <scope>NUCLEOTIDE SEQUENCE [LARGE SCALE GENOMIC DNA]</scope>
    <source>
        <strain evidence="1 2">CECT 8654</strain>
    </source>
</reference>
<evidence type="ECO:0000313" key="2">
    <source>
        <dbReference type="Proteomes" id="UP000537130"/>
    </source>
</evidence>
<dbReference type="RefSeq" id="WP_183411702.1">
    <property type="nucleotide sequence ID" value="NZ_JACHWY010000004.1"/>
</dbReference>
<dbReference type="EMBL" id="JACHWY010000004">
    <property type="protein sequence ID" value="MBB3048913.1"/>
    <property type="molecule type" value="Genomic_DNA"/>
</dbReference>
<keyword evidence="2" id="KW-1185">Reference proteome</keyword>
<protein>
    <submittedName>
        <fullName evidence="1">Uncharacterized protein</fullName>
    </submittedName>
</protein>
<accession>A0A7W4W8G5</accession>
<sequence>MDFALIKLALLTACSDSGITLPPAVHKHLTENFPGQNDFEEVHTGGGCMALTCTMKIDGALYTLALTQADDWAIGLYEGDWIGEGLLICVCCNGTVSTGD</sequence>
<comment type="caution">
    <text evidence="1">The sequence shown here is derived from an EMBL/GenBank/DDBJ whole genome shotgun (WGS) entry which is preliminary data.</text>
</comment>
<dbReference type="AlphaFoldDB" id="A0A7W4W8G5"/>
<gene>
    <name evidence="1" type="ORF">FHR99_003187</name>
</gene>
<proteinExistence type="predicted"/>
<evidence type="ECO:0000313" key="1">
    <source>
        <dbReference type="EMBL" id="MBB3048913.1"/>
    </source>
</evidence>
<name>A0A7W4W8G5_9GAMM</name>
<organism evidence="1 2">
    <name type="scientific">Litorivivens lipolytica</name>
    <dbReference type="NCBI Taxonomy" id="1524264"/>
    <lineage>
        <taxon>Bacteria</taxon>
        <taxon>Pseudomonadati</taxon>
        <taxon>Pseudomonadota</taxon>
        <taxon>Gammaproteobacteria</taxon>
        <taxon>Litorivivens</taxon>
    </lineage>
</organism>